<evidence type="ECO:0000256" key="3">
    <source>
        <dbReference type="ARBA" id="ARBA00022900"/>
    </source>
</evidence>
<sequence length="96" mass="10222">MNGICPLIDLKCEPCDCAGISCQPLFPGMKVVWPELKGVSAPEAKRIIEHDNPHVTCVIITEDTGVLQVCCCNRVVLVVPVANCPNGPVLNSPQIG</sequence>
<name>V4L5D9_EUTSA</name>
<dbReference type="GO" id="GO:0009611">
    <property type="term" value="P:response to wounding"/>
    <property type="evidence" value="ECO:0007669"/>
    <property type="project" value="InterPro"/>
</dbReference>
<reference evidence="4 5" key="1">
    <citation type="journal article" date="2013" name="Front. Plant Sci.">
        <title>The Reference Genome of the Halophytic Plant Eutrema salsugineum.</title>
        <authorList>
            <person name="Yang R."/>
            <person name="Jarvis D.E."/>
            <person name="Chen H."/>
            <person name="Beilstein M.A."/>
            <person name="Grimwood J."/>
            <person name="Jenkins J."/>
            <person name="Shu S."/>
            <person name="Prochnik S."/>
            <person name="Xin M."/>
            <person name="Ma C."/>
            <person name="Schmutz J."/>
            <person name="Wing R.A."/>
            <person name="Mitchell-Olds T."/>
            <person name="Schumaker K.S."/>
            <person name="Wang X."/>
        </authorList>
    </citation>
    <scope>NUCLEOTIDE SEQUENCE [LARGE SCALE GENOMIC DNA]</scope>
</reference>
<dbReference type="OrthoDB" id="1059209at2759"/>
<evidence type="ECO:0008006" key="6">
    <source>
        <dbReference type="Google" id="ProtNLM"/>
    </source>
</evidence>
<accession>V4L5D9</accession>
<dbReference type="Gene3D" id="3.30.10.10">
    <property type="entry name" value="Trypsin Inhibitor V, subunit A"/>
    <property type="match status" value="1"/>
</dbReference>
<dbReference type="InterPro" id="IPR000864">
    <property type="entry name" value="Prot_inh_pot1"/>
</dbReference>
<dbReference type="Proteomes" id="UP000030689">
    <property type="component" value="Unassembled WGS sequence"/>
</dbReference>
<keyword evidence="2" id="KW-0646">Protease inhibitor</keyword>
<dbReference type="Gramene" id="ESQ45530">
    <property type="protein sequence ID" value="ESQ45530"/>
    <property type="gene ID" value="EUTSA_v10011057mg"/>
</dbReference>
<protein>
    <recommendedName>
        <fullName evidence="6">Serine protease inhibitor, potato inhibitor I-type family protein</fullName>
    </recommendedName>
</protein>
<dbReference type="SUPFAM" id="SSF54654">
    <property type="entry name" value="CI-2 family of serine protease inhibitors"/>
    <property type="match status" value="1"/>
</dbReference>
<evidence type="ECO:0000313" key="5">
    <source>
        <dbReference type="Proteomes" id="UP000030689"/>
    </source>
</evidence>
<dbReference type="Pfam" id="PF00280">
    <property type="entry name" value="potato_inhibit"/>
    <property type="match status" value="1"/>
</dbReference>
<dbReference type="AlphaFoldDB" id="V4L5D9"/>
<dbReference type="PANTHER" id="PTHR33091">
    <property type="entry name" value="PROTEIN, PUTATIVE, EXPRESSED-RELATED"/>
    <property type="match status" value="1"/>
</dbReference>
<dbReference type="KEGG" id="eus:EUTSA_v10011057mg"/>
<evidence type="ECO:0000256" key="1">
    <source>
        <dbReference type="ARBA" id="ARBA00008210"/>
    </source>
</evidence>
<gene>
    <name evidence="4" type="ORF">EUTSA_v10011057mg</name>
</gene>
<comment type="similarity">
    <text evidence="1">Belongs to the protease inhibitor I13 (potato type I serine protease inhibitor) family.</text>
</comment>
<organism evidence="4 5">
    <name type="scientific">Eutrema salsugineum</name>
    <name type="common">Saltwater cress</name>
    <name type="synonym">Sisymbrium salsugineum</name>
    <dbReference type="NCBI Taxonomy" id="72664"/>
    <lineage>
        <taxon>Eukaryota</taxon>
        <taxon>Viridiplantae</taxon>
        <taxon>Streptophyta</taxon>
        <taxon>Embryophyta</taxon>
        <taxon>Tracheophyta</taxon>
        <taxon>Spermatophyta</taxon>
        <taxon>Magnoliopsida</taxon>
        <taxon>eudicotyledons</taxon>
        <taxon>Gunneridae</taxon>
        <taxon>Pentapetalae</taxon>
        <taxon>rosids</taxon>
        <taxon>malvids</taxon>
        <taxon>Brassicales</taxon>
        <taxon>Brassicaceae</taxon>
        <taxon>Eutremeae</taxon>
        <taxon>Eutrema</taxon>
    </lineage>
</organism>
<keyword evidence="5" id="KW-1185">Reference proteome</keyword>
<dbReference type="GO" id="GO:0004867">
    <property type="term" value="F:serine-type endopeptidase inhibitor activity"/>
    <property type="evidence" value="ECO:0007669"/>
    <property type="project" value="UniProtKB-KW"/>
</dbReference>
<proteinExistence type="inferred from homology"/>
<evidence type="ECO:0000313" key="4">
    <source>
        <dbReference type="EMBL" id="ESQ45530.1"/>
    </source>
</evidence>
<evidence type="ECO:0000256" key="2">
    <source>
        <dbReference type="ARBA" id="ARBA00022690"/>
    </source>
</evidence>
<dbReference type="EMBL" id="KI517435">
    <property type="protein sequence ID" value="ESQ45530.1"/>
    <property type="molecule type" value="Genomic_DNA"/>
</dbReference>
<keyword evidence="3" id="KW-0722">Serine protease inhibitor</keyword>
<dbReference type="PANTHER" id="PTHR33091:SF99">
    <property type="entry name" value="INHIBITOR OF TRYPSIN_HAGEMAN FACTOR-LIKE PROTEIN-RELATED"/>
    <property type="match status" value="1"/>
</dbReference>
<dbReference type="InterPro" id="IPR036354">
    <property type="entry name" value="Prot_inh_pot1_sf"/>
</dbReference>